<evidence type="ECO:0000256" key="3">
    <source>
        <dbReference type="ARBA" id="ARBA00022553"/>
    </source>
</evidence>
<evidence type="ECO:0008006" key="8">
    <source>
        <dbReference type="Google" id="ProtNLM"/>
    </source>
</evidence>
<reference evidence="6" key="3">
    <citation type="submission" date="2025-09" db="UniProtKB">
        <authorList>
            <consortium name="Ensembl"/>
        </authorList>
    </citation>
    <scope>IDENTIFICATION</scope>
</reference>
<reference evidence="6" key="1">
    <citation type="submission" date="2018-09" db="EMBL/GenBank/DDBJ databases">
        <title>Common duck and Muscovy duck high density SNP chip.</title>
        <authorList>
            <person name="Vignal A."/>
            <person name="Thebault N."/>
            <person name="Warren W.C."/>
        </authorList>
    </citation>
    <scope>NUCLEOTIDE SEQUENCE [LARGE SCALE GENOMIC DNA]</scope>
</reference>
<dbReference type="GO" id="GO:0032040">
    <property type="term" value="C:small-subunit processome"/>
    <property type="evidence" value="ECO:0007669"/>
    <property type="project" value="InterPro"/>
</dbReference>
<comment type="similarity">
    <text evidence="2">Belongs to the UTP14 family.</text>
</comment>
<proteinExistence type="inferred from homology"/>
<feature type="region of interest" description="Disordered" evidence="5">
    <location>
        <begin position="296"/>
        <end position="474"/>
    </location>
</feature>
<evidence type="ECO:0000313" key="7">
    <source>
        <dbReference type="Proteomes" id="UP000694556"/>
    </source>
</evidence>
<comment type="subcellular location">
    <subcellularLocation>
        <location evidence="1">Nucleus</location>
        <location evidence="1">Nucleolus</location>
    </subcellularLocation>
</comment>
<protein>
    <recommendedName>
        <fullName evidence="8">UT14A protein</fullName>
    </recommendedName>
</protein>
<dbReference type="Pfam" id="PF04615">
    <property type="entry name" value="Utp14"/>
    <property type="match status" value="2"/>
</dbReference>
<organism evidence="6 7">
    <name type="scientific">Cairina moschata</name>
    <name type="common">Muscovy duck</name>
    <dbReference type="NCBI Taxonomy" id="8855"/>
    <lineage>
        <taxon>Eukaryota</taxon>
        <taxon>Metazoa</taxon>
        <taxon>Chordata</taxon>
        <taxon>Craniata</taxon>
        <taxon>Vertebrata</taxon>
        <taxon>Euteleostomi</taxon>
        <taxon>Archelosauria</taxon>
        <taxon>Archosauria</taxon>
        <taxon>Dinosauria</taxon>
        <taxon>Saurischia</taxon>
        <taxon>Theropoda</taxon>
        <taxon>Coelurosauria</taxon>
        <taxon>Aves</taxon>
        <taxon>Neognathae</taxon>
        <taxon>Galloanserae</taxon>
        <taxon>Anseriformes</taxon>
        <taxon>Anatidae</taxon>
        <taxon>Anatinae</taxon>
        <taxon>Cairina</taxon>
    </lineage>
</organism>
<feature type="compositionally biased region" description="Basic and acidic residues" evidence="5">
    <location>
        <begin position="331"/>
        <end position="345"/>
    </location>
</feature>
<feature type="compositionally biased region" description="Acidic residues" evidence="5">
    <location>
        <begin position="297"/>
        <end position="309"/>
    </location>
</feature>
<accession>A0A8C3GD69</accession>
<feature type="region of interest" description="Disordered" evidence="5">
    <location>
        <begin position="1"/>
        <end position="21"/>
    </location>
</feature>
<sequence>AGPAFTAACAPRQGPEDGDRRHRQLLEAVSALSGRAGEKLVLSELLQPIRAQSALSSVKKQLSKVKQKKAVELPLSKEERERVVREAAYVKTSKDVGKWQPVVLQNRRAEQLVFPLKQEIAAVAPLERVVSAWKPRTPLEQEIFGLLHKTQQPVTDPLLTPQEKASLQAMSLEEARRRRAELQKARVLQSYYEAKARREKKIKSKKYHRVLKKSKRRKALKEFEQLQKSDPEAALAKLEELEQLRMEERMSLKHQNKGKWARSKAIMAKYDLEARKAMQEQLARNKELMQKVRVELPEEEPGDVPEEDLPPVTIPVGASRANPWMLGKPSDPAKEPEVQEAREDAAVPAAVESKEEEEEEEEVSEEEALLQEFEQKRHTEAVPDPQGDSSVHPLCDEEQPSAGIEPPPQAQEEILLSEQLDRVQTMEEVEALASKEPSEEQEQQPAAAGAKERASWQEKGKAGTRPAKKPTAKEKMIRLESVLSEKPQEIQCPSLPLVMEEEEGGIDQRGVISEAFAGDDVVADFHREKRKAEQDGKPQALNLVLPGWGEWGGSGLKPSAKKIKRFLIKPPPAPPRKDQHLPHVILSEQRNIHAAAHQVSELPFPFEKHQQFEQSIRTPVGPTWNTQRAFQKLTAPRVITRAGHIIQPLSAEDLASAASGAKPVLETAPKQREQPPRRPHKRAR</sequence>
<dbReference type="GO" id="GO:0006364">
    <property type="term" value="P:rRNA processing"/>
    <property type="evidence" value="ECO:0007669"/>
    <property type="project" value="InterPro"/>
</dbReference>
<keyword evidence="7" id="KW-1185">Reference proteome</keyword>
<dbReference type="InterPro" id="IPR006709">
    <property type="entry name" value="SSU_processome_Utp14"/>
</dbReference>
<evidence type="ECO:0000256" key="2">
    <source>
        <dbReference type="ARBA" id="ARBA00007774"/>
    </source>
</evidence>
<dbReference type="AlphaFoldDB" id="A0A8C3GD69"/>
<feature type="region of interest" description="Disordered" evidence="5">
    <location>
        <begin position="656"/>
        <end position="684"/>
    </location>
</feature>
<evidence type="ECO:0000256" key="4">
    <source>
        <dbReference type="ARBA" id="ARBA00023242"/>
    </source>
</evidence>
<feature type="compositionally biased region" description="Acidic residues" evidence="5">
    <location>
        <begin position="354"/>
        <end position="369"/>
    </location>
</feature>
<dbReference type="Proteomes" id="UP000694556">
    <property type="component" value="Chromosome 10"/>
</dbReference>
<evidence type="ECO:0000313" key="6">
    <source>
        <dbReference type="Ensembl" id="ENSCMMP00000001140.1"/>
    </source>
</evidence>
<feature type="compositionally biased region" description="Basic and acidic residues" evidence="5">
    <location>
        <begin position="450"/>
        <end position="461"/>
    </location>
</feature>
<evidence type="ECO:0000256" key="5">
    <source>
        <dbReference type="SAM" id="MobiDB-lite"/>
    </source>
</evidence>
<dbReference type="Ensembl" id="ENSCMMT00000001288.1">
    <property type="protein sequence ID" value="ENSCMMP00000001140.1"/>
    <property type="gene ID" value="ENSCMMG00000000714.1"/>
</dbReference>
<keyword evidence="3" id="KW-0597">Phosphoprotein</keyword>
<evidence type="ECO:0000256" key="1">
    <source>
        <dbReference type="ARBA" id="ARBA00004604"/>
    </source>
</evidence>
<reference evidence="6" key="2">
    <citation type="submission" date="2025-08" db="UniProtKB">
        <authorList>
            <consortium name="Ensembl"/>
        </authorList>
    </citation>
    <scope>IDENTIFICATION</scope>
</reference>
<name>A0A8C3GD69_CAIMO</name>
<dbReference type="PANTHER" id="PTHR14150:SF12">
    <property type="entry name" value="U3 SMALL NUCLEOLAR RNA-ASSOCIATED PROTEIN 14 HOMOLOG A"/>
    <property type="match status" value="1"/>
</dbReference>
<keyword evidence="4" id="KW-0539">Nucleus</keyword>
<dbReference type="PANTHER" id="PTHR14150">
    <property type="entry name" value="U3 SMALL NUCLEOLAR RNA-ASSOCIATED PROTEIN 14"/>
    <property type="match status" value="1"/>
</dbReference>